<keyword evidence="1" id="KW-0378">Hydrolase</keyword>
<dbReference type="GO" id="GO:0016787">
    <property type="term" value="F:hydrolase activity"/>
    <property type="evidence" value="ECO:0007669"/>
    <property type="project" value="UniProtKB-KW"/>
</dbReference>
<feature type="non-terminal residue" evidence="1">
    <location>
        <position position="98"/>
    </location>
</feature>
<dbReference type="AlphaFoldDB" id="A0AAW6PDV1"/>
<proteinExistence type="predicted"/>
<dbReference type="EMBL" id="JARJLR010000450">
    <property type="protein sequence ID" value="MDF3845371.1"/>
    <property type="molecule type" value="Genomic_DNA"/>
</dbReference>
<organism evidence="1 2">
    <name type="scientific">Pseudomonas citronellolis</name>
    <dbReference type="NCBI Taxonomy" id="53408"/>
    <lineage>
        <taxon>Bacteria</taxon>
        <taxon>Pseudomonadati</taxon>
        <taxon>Pseudomonadota</taxon>
        <taxon>Gammaproteobacteria</taxon>
        <taxon>Pseudomonadales</taxon>
        <taxon>Pseudomonadaceae</taxon>
        <taxon>Pseudomonas</taxon>
    </lineage>
</organism>
<sequence length="98" mass="11252">ELLPSQRYGSGWLRVTCNGKELLQLPRSSPDGTDPYTQIYLEPDAWWRLMDPAWIDPAGDGPNTDRGSIKNAWSNYQEMTNQAKEFHAELHGYYHPNS</sequence>
<gene>
    <name evidence="1" type="ORF">P3W55_27015</name>
</gene>
<evidence type="ECO:0000313" key="2">
    <source>
        <dbReference type="Proteomes" id="UP001220662"/>
    </source>
</evidence>
<comment type="caution">
    <text evidence="1">The sequence shown here is derived from an EMBL/GenBank/DDBJ whole genome shotgun (WGS) entry which is preliminary data.</text>
</comment>
<accession>A0AAW6PDV1</accession>
<dbReference type="Proteomes" id="UP001220662">
    <property type="component" value="Unassembled WGS sequence"/>
</dbReference>
<reference evidence="1" key="1">
    <citation type="submission" date="2023-03" db="EMBL/GenBank/DDBJ databases">
        <title>Draft assemblies of triclosan tolerant bacteria isolated from returned activated sludge.</title>
        <authorList>
            <person name="Van Hamelsveld S."/>
        </authorList>
    </citation>
    <scope>NUCLEOTIDE SEQUENCE</scope>
    <source>
        <strain evidence="1">GW210015_S63</strain>
    </source>
</reference>
<feature type="non-terminal residue" evidence="1">
    <location>
        <position position="1"/>
    </location>
</feature>
<name>A0AAW6PDV1_9PSED</name>
<evidence type="ECO:0000313" key="1">
    <source>
        <dbReference type="EMBL" id="MDF3845371.1"/>
    </source>
</evidence>
<protein>
    <submittedName>
        <fullName evidence="1">Alpha/beta hydrolase</fullName>
    </submittedName>
</protein>